<dbReference type="InterPro" id="IPR013130">
    <property type="entry name" value="Fe3_Rdtase_TM_dom"/>
</dbReference>
<comment type="cofactor">
    <cofactor evidence="5">
        <name>[2Fe-2S] cluster</name>
        <dbReference type="ChEBI" id="CHEBI:190135"/>
    </cofactor>
</comment>
<dbReference type="GO" id="GO:0016020">
    <property type="term" value="C:membrane"/>
    <property type="evidence" value="ECO:0007669"/>
    <property type="project" value="UniProtKB-SubCell"/>
</dbReference>
<dbReference type="Pfam" id="PF01794">
    <property type="entry name" value="Ferric_reduct"/>
    <property type="match status" value="1"/>
</dbReference>
<feature type="domain" description="FAD-binding FR-type" evidence="7">
    <location>
        <begin position="204"/>
        <end position="305"/>
    </location>
</feature>
<dbReference type="InterPro" id="IPR017938">
    <property type="entry name" value="Riboflavin_synthase-like_b-brl"/>
</dbReference>
<evidence type="ECO:0000256" key="3">
    <source>
        <dbReference type="ARBA" id="ARBA00022989"/>
    </source>
</evidence>
<evidence type="ECO:0000259" key="7">
    <source>
        <dbReference type="PROSITE" id="PS51384"/>
    </source>
</evidence>
<dbReference type="Gene3D" id="2.40.30.10">
    <property type="entry name" value="Translation factors"/>
    <property type="match status" value="1"/>
</dbReference>
<feature type="transmembrane region" description="Helical" evidence="6">
    <location>
        <begin position="117"/>
        <end position="136"/>
    </location>
</feature>
<dbReference type="InterPro" id="IPR017927">
    <property type="entry name" value="FAD-bd_FR_type"/>
</dbReference>
<dbReference type="SUPFAM" id="SSF63380">
    <property type="entry name" value="Riboflavin synthase domain-like"/>
    <property type="match status" value="1"/>
</dbReference>
<evidence type="ECO:0000313" key="9">
    <source>
        <dbReference type="Proteomes" id="UP000581135"/>
    </source>
</evidence>
<name>A0A839STB7_9PROT</name>
<dbReference type="InterPro" id="IPR039261">
    <property type="entry name" value="FNR_nucleotide-bd"/>
</dbReference>
<dbReference type="Pfam" id="PF00175">
    <property type="entry name" value="NAD_binding_1"/>
    <property type="match status" value="1"/>
</dbReference>
<dbReference type="PRINTS" id="PR00371">
    <property type="entry name" value="FPNCR"/>
</dbReference>
<keyword evidence="9" id="KW-1185">Reference proteome</keyword>
<dbReference type="InterPro" id="IPR001433">
    <property type="entry name" value="OxRdtase_FAD/NAD-bd"/>
</dbReference>
<feature type="transmembrane region" description="Helical" evidence="6">
    <location>
        <begin position="75"/>
        <end position="97"/>
    </location>
</feature>
<feature type="transmembrane region" description="Helical" evidence="6">
    <location>
        <begin position="37"/>
        <end position="54"/>
    </location>
</feature>
<accession>A0A839STB7</accession>
<dbReference type="InterPro" id="IPR001709">
    <property type="entry name" value="Flavoprot_Pyr_Nucl_cyt_Rdtase"/>
</dbReference>
<evidence type="ECO:0000256" key="6">
    <source>
        <dbReference type="SAM" id="Phobius"/>
    </source>
</evidence>
<evidence type="ECO:0000256" key="5">
    <source>
        <dbReference type="ARBA" id="ARBA00034078"/>
    </source>
</evidence>
<dbReference type="Pfam" id="PF08022">
    <property type="entry name" value="FAD_binding_8"/>
    <property type="match status" value="1"/>
</dbReference>
<sequence length="441" mass="48160">MPSSLLLALYLGIAAAPVALAWISDLPPRPFLDDLSSGLAMTAYAVMLMEFLLSGRFRFVSSKIGIDQTMRFHQLFARTLLVFVLIHPFIYTLPIIANPPPWDLAATGFLKLTNIGILTGIAGWLLLGALVLTAMARDALSYSYETWRLSHGLGAILVAALVAIHTFDSGRYSGTGPLTIYWTGLLGIAAVSMLYVYLVSPLLKLLSPFEVISVRQIAERTWELTIARRDRRPIRFKAGQFFWLGITRHPFTLRENPFSIASAPANNRQVQFVIKELGDFTRSISRISPGQRAWVDGPHGGLSLPEPDAPGVGLIAGGVGIAPLLSVLREMRARGDERPVILLYGNRREDQIVYREELENLAATSDLNVTHLLGEPPDGWSGATGLVDAQVIGDIFGQRKGSQGWTYLLCGPPAMLNAAEAGLMAHGVPASQIVSERFVYD</sequence>
<comment type="caution">
    <text evidence="8">The sequence shown here is derived from an EMBL/GenBank/DDBJ whole genome shotgun (WGS) entry which is preliminary data.</text>
</comment>
<dbReference type="Gene3D" id="3.40.50.80">
    <property type="entry name" value="Nucleotide-binding domain of ferredoxin-NADP reductase (FNR) module"/>
    <property type="match status" value="1"/>
</dbReference>
<protein>
    <submittedName>
        <fullName evidence="8">Putative ferric reductase</fullName>
    </submittedName>
</protein>
<dbReference type="PROSITE" id="PS51384">
    <property type="entry name" value="FAD_FR"/>
    <property type="match status" value="1"/>
</dbReference>
<dbReference type="InterPro" id="IPR013112">
    <property type="entry name" value="FAD-bd_8"/>
</dbReference>
<dbReference type="EMBL" id="JACHXA010000003">
    <property type="protein sequence ID" value="MBB3065004.1"/>
    <property type="molecule type" value="Genomic_DNA"/>
</dbReference>
<evidence type="ECO:0000256" key="1">
    <source>
        <dbReference type="ARBA" id="ARBA00004141"/>
    </source>
</evidence>
<dbReference type="InterPro" id="IPR050415">
    <property type="entry name" value="MRET"/>
</dbReference>
<feature type="transmembrane region" description="Helical" evidence="6">
    <location>
        <begin position="148"/>
        <end position="167"/>
    </location>
</feature>
<evidence type="ECO:0000313" key="8">
    <source>
        <dbReference type="EMBL" id="MBB3065004.1"/>
    </source>
</evidence>
<dbReference type="AlphaFoldDB" id="A0A839STB7"/>
<organism evidence="8 9">
    <name type="scientific">Limibacillus halophilus</name>
    <dbReference type="NCBI Taxonomy" id="1579333"/>
    <lineage>
        <taxon>Bacteria</taxon>
        <taxon>Pseudomonadati</taxon>
        <taxon>Pseudomonadota</taxon>
        <taxon>Alphaproteobacteria</taxon>
        <taxon>Rhodospirillales</taxon>
        <taxon>Rhodovibrionaceae</taxon>
        <taxon>Limibacillus</taxon>
    </lineage>
</organism>
<comment type="subcellular location">
    <subcellularLocation>
        <location evidence="1">Membrane</location>
        <topology evidence="1">Multi-pass membrane protein</topology>
    </subcellularLocation>
</comment>
<keyword evidence="4 6" id="KW-0472">Membrane</keyword>
<evidence type="ECO:0000256" key="4">
    <source>
        <dbReference type="ARBA" id="ARBA00023136"/>
    </source>
</evidence>
<reference evidence="8 9" key="1">
    <citation type="submission" date="2020-08" db="EMBL/GenBank/DDBJ databases">
        <title>Genomic Encyclopedia of Type Strains, Phase III (KMG-III): the genomes of soil and plant-associated and newly described type strains.</title>
        <authorList>
            <person name="Whitman W."/>
        </authorList>
    </citation>
    <scope>NUCLEOTIDE SEQUENCE [LARGE SCALE GENOMIC DNA]</scope>
    <source>
        <strain evidence="8 9">CECT 8803</strain>
    </source>
</reference>
<dbReference type="PANTHER" id="PTHR47354:SF5">
    <property type="entry name" value="PROTEIN RFBI"/>
    <property type="match status" value="1"/>
</dbReference>
<evidence type="ECO:0000256" key="2">
    <source>
        <dbReference type="ARBA" id="ARBA00022692"/>
    </source>
</evidence>
<dbReference type="Proteomes" id="UP000581135">
    <property type="component" value="Unassembled WGS sequence"/>
</dbReference>
<dbReference type="PRINTS" id="PR00410">
    <property type="entry name" value="PHEHYDRXLASE"/>
</dbReference>
<dbReference type="GO" id="GO:0016491">
    <property type="term" value="F:oxidoreductase activity"/>
    <property type="evidence" value="ECO:0007669"/>
    <property type="project" value="InterPro"/>
</dbReference>
<dbReference type="CDD" id="cd06198">
    <property type="entry name" value="FNR_like_3"/>
    <property type="match status" value="1"/>
</dbReference>
<keyword evidence="3 6" id="KW-1133">Transmembrane helix</keyword>
<dbReference type="RefSeq" id="WP_183415820.1">
    <property type="nucleotide sequence ID" value="NZ_JACHXA010000003.1"/>
</dbReference>
<gene>
    <name evidence="8" type="ORF">FHR98_001283</name>
</gene>
<keyword evidence="2 6" id="KW-0812">Transmembrane</keyword>
<proteinExistence type="predicted"/>
<dbReference type="PANTHER" id="PTHR47354">
    <property type="entry name" value="NADH OXIDOREDUCTASE HCR"/>
    <property type="match status" value="1"/>
</dbReference>
<feature type="transmembrane region" description="Helical" evidence="6">
    <location>
        <begin position="179"/>
        <end position="198"/>
    </location>
</feature>
<dbReference type="SUPFAM" id="SSF52343">
    <property type="entry name" value="Ferredoxin reductase-like, C-terminal NADP-linked domain"/>
    <property type="match status" value="1"/>
</dbReference>